<evidence type="ECO:0000256" key="2">
    <source>
        <dbReference type="SAM" id="MobiDB-lite"/>
    </source>
</evidence>
<gene>
    <name evidence="3" type="ORF">BUALT_Bualt12G0001900</name>
</gene>
<dbReference type="PANTHER" id="PTHR31642">
    <property type="entry name" value="TRICHOTHECENE 3-O-ACETYLTRANSFERASE"/>
    <property type="match status" value="1"/>
</dbReference>
<comment type="caution">
    <text evidence="3">The sequence shown here is derived from an EMBL/GenBank/DDBJ whole genome shotgun (WGS) entry which is preliminary data.</text>
</comment>
<feature type="region of interest" description="Disordered" evidence="2">
    <location>
        <begin position="1"/>
        <end position="20"/>
    </location>
</feature>
<comment type="similarity">
    <text evidence="1">Belongs to the plant acyltransferase family.</text>
</comment>
<keyword evidence="4" id="KW-1185">Reference proteome</keyword>
<dbReference type="Proteomes" id="UP000826271">
    <property type="component" value="Unassembled WGS sequence"/>
</dbReference>
<evidence type="ECO:0000313" key="4">
    <source>
        <dbReference type="Proteomes" id="UP000826271"/>
    </source>
</evidence>
<protein>
    <recommendedName>
        <fullName evidence="5">Omega-hydroxypalmitate O-feruloyl transferase</fullName>
    </recommendedName>
</protein>
<dbReference type="PANTHER" id="PTHR31642:SF189">
    <property type="entry name" value="ACYLTRANSFERASE GLAUCE"/>
    <property type="match status" value="1"/>
</dbReference>
<dbReference type="InterPro" id="IPR023213">
    <property type="entry name" value="CAT-like_dom_sf"/>
</dbReference>
<dbReference type="GO" id="GO:0016747">
    <property type="term" value="F:acyltransferase activity, transferring groups other than amino-acyl groups"/>
    <property type="evidence" value="ECO:0007669"/>
    <property type="project" value="TreeGrafter"/>
</dbReference>
<name>A0AAV6WSD6_9LAMI</name>
<proteinExistence type="inferred from homology"/>
<organism evidence="3 4">
    <name type="scientific">Buddleja alternifolia</name>
    <dbReference type="NCBI Taxonomy" id="168488"/>
    <lineage>
        <taxon>Eukaryota</taxon>
        <taxon>Viridiplantae</taxon>
        <taxon>Streptophyta</taxon>
        <taxon>Embryophyta</taxon>
        <taxon>Tracheophyta</taxon>
        <taxon>Spermatophyta</taxon>
        <taxon>Magnoliopsida</taxon>
        <taxon>eudicotyledons</taxon>
        <taxon>Gunneridae</taxon>
        <taxon>Pentapetalae</taxon>
        <taxon>asterids</taxon>
        <taxon>lamiids</taxon>
        <taxon>Lamiales</taxon>
        <taxon>Scrophulariaceae</taxon>
        <taxon>Buddlejeae</taxon>
        <taxon>Buddleja</taxon>
    </lineage>
</organism>
<dbReference type="EMBL" id="WHWC01000012">
    <property type="protein sequence ID" value="KAG8371810.1"/>
    <property type="molecule type" value="Genomic_DNA"/>
</dbReference>
<accession>A0AAV6WSD6</accession>
<evidence type="ECO:0000256" key="1">
    <source>
        <dbReference type="ARBA" id="ARBA00009861"/>
    </source>
</evidence>
<dbReference type="Pfam" id="PF02458">
    <property type="entry name" value="Transferase"/>
    <property type="match status" value="1"/>
</dbReference>
<evidence type="ECO:0000313" key="3">
    <source>
        <dbReference type="EMBL" id="KAG8371810.1"/>
    </source>
</evidence>
<reference evidence="3" key="1">
    <citation type="submission" date="2019-10" db="EMBL/GenBank/DDBJ databases">
        <authorList>
            <person name="Zhang R."/>
            <person name="Pan Y."/>
            <person name="Wang J."/>
            <person name="Ma R."/>
            <person name="Yu S."/>
        </authorList>
    </citation>
    <scope>NUCLEOTIDE SEQUENCE</scope>
    <source>
        <strain evidence="3">LA-IB0</strain>
        <tissue evidence="3">Leaf</tissue>
    </source>
</reference>
<sequence length="481" mass="53975">MAQTVTLMASPPQPVPETTITCQDQPEPKLDFKVKVHETTILPPIQQTEIRKCCFLSNLDQNFNFYVSNVHFFSGNPDFPIEEVVRRLKAAVQKVLVPYDFAAGRVRQNHQSSLLEIDCDGTGAGFVVASSEYSLDDIGDDLIYPHPGYKQLAPQKLDNLGLNDPPLNIFQVTSFKCGGFSLGVSTQHLLFDGIGAKMFYENIASQAFEDKPLAVVPCNDRYLLAARSPPRVEFPHPELRLPVAVLPLSESNNIHPVQEEEEELVSKLFKLSSNQINYLREKAKPPPSSTETSTKPPIKITSFNVVAALIWRCKALSTMDVENDNRVCTLLSAVDIRPRLNPPLPPSYCGNAVINAYASSKCIELEDKPFSEIVKIISDGVTRVRDEYIRSTIDWIEINKGVPNGDYFISSWWRLGLEQLVYPWGKPIYSLPVMSHVKYVCFLLPSHDHLNNNNGGVNVVVTLPVKEMDKFQSLFYDSFKN</sequence>
<dbReference type="AlphaFoldDB" id="A0AAV6WSD6"/>
<evidence type="ECO:0008006" key="5">
    <source>
        <dbReference type="Google" id="ProtNLM"/>
    </source>
</evidence>
<dbReference type="Gene3D" id="3.30.559.10">
    <property type="entry name" value="Chloramphenicol acetyltransferase-like domain"/>
    <property type="match status" value="2"/>
</dbReference>
<dbReference type="InterPro" id="IPR050317">
    <property type="entry name" value="Plant_Fungal_Acyltransferase"/>
</dbReference>